<evidence type="ECO:0000313" key="1">
    <source>
        <dbReference type="EMBL" id="KAK8593170.1"/>
    </source>
</evidence>
<evidence type="ECO:0000313" key="2">
    <source>
        <dbReference type="Proteomes" id="UP001472677"/>
    </source>
</evidence>
<accession>A0ABR2G2Y8</accession>
<reference evidence="1 2" key="1">
    <citation type="journal article" date="2024" name="G3 (Bethesda)">
        <title>Genome assembly of Hibiscus sabdariffa L. provides insights into metabolisms of medicinal natural products.</title>
        <authorList>
            <person name="Kim T."/>
        </authorList>
    </citation>
    <scope>NUCLEOTIDE SEQUENCE [LARGE SCALE GENOMIC DNA]</scope>
    <source>
        <strain evidence="1">TK-2024</strain>
        <tissue evidence="1">Old leaves</tissue>
    </source>
</reference>
<keyword evidence="2" id="KW-1185">Reference proteome</keyword>
<dbReference type="Proteomes" id="UP001472677">
    <property type="component" value="Unassembled WGS sequence"/>
</dbReference>
<dbReference type="EMBL" id="JBBPBM010000003">
    <property type="protein sequence ID" value="KAK8593170.1"/>
    <property type="molecule type" value="Genomic_DNA"/>
</dbReference>
<name>A0ABR2G2Y8_9ROSI</name>
<gene>
    <name evidence="1" type="ORF">V6N12_045255</name>
</gene>
<organism evidence="1 2">
    <name type="scientific">Hibiscus sabdariffa</name>
    <name type="common">roselle</name>
    <dbReference type="NCBI Taxonomy" id="183260"/>
    <lineage>
        <taxon>Eukaryota</taxon>
        <taxon>Viridiplantae</taxon>
        <taxon>Streptophyta</taxon>
        <taxon>Embryophyta</taxon>
        <taxon>Tracheophyta</taxon>
        <taxon>Spermatophyta</taxon>
        <taxon>Magnoliopsida</taxon>
        <taxon>eudicotyledons</taxon>
        <taxon>Gunneridae</taxon>
        <taxon>Pentapetalae</taxon>
        <taxon>rosids</taxon>
        <taxon>malvids</taxon>
        <taxon>Malvales</taxon>
        <taxon>Malvaceae</taxon>
        <taxon>Malvoideae</taxon>
        <taxon>Hibiscus</taxon>
    </lineage>
</organism>
<proteinExistence type="predicted"/>
<sequence length="115" mass="12922">MDINRIYVSLHVWFVHCIFPFVARRAPTVARYPYLVMLPTATTSPLTILLANMPQQHDEPIVVPALSPIIPQQTNDPIATPTLLIELSGHNDVHVVTTTPLAELLQQDVLTEFSW</sequence>
<protein>
    <submittedName>
        <fullName evidence="1">Uncharacterized protein</fullName>
    </submittedName>
</protein>
<comment type="caution">
    <text evidence="1">The sequence shown here is derived from an EMBL/GenBank/DDBJ whole genome shotgun (WGS) entry which is preliminary data.</text>
</comment>